<dbReference type="PANTHER" id="PTHR34835:SF90">
    <property type="entry name" value="AMINOTRANSFERASE-LIKE PLANT MOBILE DOMAIN-CONTAINING PROTEIN"/>
    <property type="match status" value="1"/>
</dbReference>
<evidence type="ECO:0000313" key="4">
    <source>
        <dbReference type="Proteomes" id="UP001153555"/>
    </source>
</evidence>
<gene>
    <name evidence="3" type="ORF">SHERM_09075</name>
</gene>
<evidence type="ECO:0000256" key="2">
    <source>
        <dbReference type="SAM" id="Phobius"/>
    </source>
</evidence>
<dbReference type="EMBL" id="CACSLK010035018">
    <property type="protein sequence ID" value="CAA0843300.1"/>
    <property type="molecule type" value="Genomic_DNA"/>
</dbReference>
<keyword evidence="2" id="KW-0812">Transmembrane</keyword>
<reference evidence="3" key="1">
    <citation type="submission" date="2019-12" db="EMBL/GenBank/DDBJ databases">
        <authorList>
            <person name="Scholes J."/>
        </authorList>
    </citation>
    <scope>NUCLEOTIDE SEQUENCE</scope>
</reference>
<dbReference type="PANTHER" id="PTHR34835">
    <property type="entry name" value="OS07G0283600 PROTEIN-RELATED"/>
    <property type="match status" value="1"/>
</dbReference>
<sequence length="410" mass="45285">MGVSTSGSSFHKAFFCGVCLLSFCKWWICTFIFQLFSAFSLGEIGINNESTDLPIEQSGDKGAQSVVDGGSVGHTVAPIVTRRRASLNLSQQENVPQDADHAQGAIRQNIGAQKQPKKHKKRANTTGPSDDDDFVDGAPRRDSDLNVVARDANKRKIAAPIQAKGRVKRAKISRLPESEDANQTQIERCQETTMRDGNGRVQRNVNGEGGTHSLEDTRAETDDAFPTVHTRTSPAIFVKAVFGLSEDQKRAVRELGFGCLLDLTITATPEDDVYSVLGLPRGTIEVTNRKKKTESGALKEWADMYNVSIATKITATKVLEMIQTCDRSDDWFKRHFVVLVVTCLFESSQNGVANLRTVHLLDDLSNVSKMNWCAYMIRCLVGAKKSWNANQKRKNFTGPLLFLTVSAFDH</sequence>
<dbReference type="OrthoDB" id="2011581at2759"/>
<proteinExistence type="predicted"/>
<organism evidence="3 4">
    <name type="scientific">Striga hermonthica</name>
    <name type="common">Purple witchweed</name>
    <name type="synonym">Buchnera hermonthica</name>
    <dbReference type="NCBI Taxonomy" id="68872"/>
    <lineage>
        <taxon>Eukaryota</taxon>
        <taxon>Viridiplantae</taxon>
        <taxon>Streptophyta</taxon>
        <taxon>Embryophyta</taxon>
        <taxon>Tracheophyta</taxon>
        <taxon>Spermatophyta</taxon>
        <taxon>Magnoliopsida</taxon>
        <taxon>eudicotyledons</taxon>
        <taxon>Gunneridae</taxon>
        <taxon>Pentapetalae</taxon>
        <taxon>asterids</taxon>
        <taxon>lamiids</taxon>
        <taxon>Lamiales</taxon>
        <taxon>Orobanchaceae</taxon>
        <taxon>Buchnereae</taxon>
        <taxon>Striga</taxon>
    </lineage>
</organism>
<protein>
    <recommendedName>
        <fullName evidence="5">Aminotransferase-like plant mobile domain-containing protein</fullName>
    </recommendedName>
</protein>
<keyword evidence="2" id="KW-1133">Transmembrane helix</keyword>
<evidence type="ECO:0000256" key="1">
    <source>
        <dbReference type="SAM" id="MobiDB-lite"/>
    </source>
</evidence>
<dbReference type="Proteomes" id="UP001153555">
    <property type="component" value="Unassembled WGS sequence"/>
</dbReference>
<accession>A0A9N7P2Y2</accession>
<keyword evidence="2" id="KW-0472">Membrane</keyword>
<dbReference type="AlphaFoldDB" id="A0A9N7P2Y2"/>
<evidence type="ECO:0000313" key="3">
    <source>
        <dbReference type="EMBL" id="CAA0843300.1"/>
    </source>
</evidence>
<keyword evidence="4" id="KW-1185">Reference proteome</keyword>
<feature type="transmembrane region" description="Helical" evidence="2">
    <location>
        <begin position="12"/>
        <end position="36"/>
    </location>
</feature>
<feature type="region of interest" description="Disordered" evidence="1">
    <location>
        <begin position="192"/>
        <end position="215"/>
    </location>
</feature>
<comment type="caution">
    <text evidence="3">The sequence shown here is derived from an EMBL/GenBank/DDBJ whole genome shotgun (WGS) entry which is preliminary data.</text>
</comment>
<feature type="region of interest" description="Disordered" evidence="1">
    <location>
        <begin position="108"/>
        <end position="144"/>
    </location>
</feature>
<name>A0A9N7P2Y2_STRHE</name>
<evidence type="ECO:0008006" key="5">
    <source>
        <dbReference type="Google" id="ProtNLM"/>
    </source>
</evidence>